<dbReference type="FunFam" id="1.20.1250.20:FF:000134">
    <property type="entry name" value="MFS sugar transporter protein"/>
    <property type="match status" value="1"/>
</dbReference>
<dbReference type="SUPFAM" id="SSF103473">
    <property type="entry name" value="MFS general substrate transporter"/>
    <property type="match status" value="1"/>
</dbReference>
<feature type="transmembrane region" description="Helical" evidence="7">
    <location>
        <begin position="427"/>
        <end position="446"/>
    </location>
</feature>
<keyword evidence="11" id="KW-1185">Reference proteome</keyword>
<evidence type="ECO:0000256" key="2">
    <source>
        <dbReference type="ARBA" id="ARBA00010992"/>
    </source>
</evidence>
<gene>
    <name evidence="10" type="ORF">ASPZODRAFT_155390</name>
</gene>
<feature type="transmembrane region" description="Helical" evidence="7">
    <location>
        <begin position="396"/>
        <end position="415"/>
    </location>
</feature>
<feature type="transmembrane region" description="Helical" evidence="7">
    <location>
        <begin position="303"/>
        <end position="320"/>
    </location>
</feature>
<evidence type="ECO:0000313" key="10">
    <source>
        <dbReference type="EMBL" id="OJJ42275.1"/>
    </source>
</evidence>
<evidence type="ECO:0000256" key="4">
    <source>
        <dbReference type="ARBA" id="ARBA00022692"/>
    </source>
</evidence>
<feature type="signal peptide" evidence="8">
    <location>
        <begin position="1"/>
        <end position="20"/>
    </location>
</feature>
<dbReference type="InterPro" id="IPR005828">
    <property type="entry name" value="MFS_sugar_transport-like"/>
</dbReference>
<evidence type="ECO:0000256" key="3">
    <source>
        <dbReference type="ARBA" id="ARBA00022448"/>
    </source>
</evidence>
<protein>
    <recommendedName>
        <fullName evidence="9">Major facilitator superfamily (MFS) profile domain-containing protein</fullName>
    </recommendedName>
</protein>
<dbReference type="EMBL" id="KV878362">
    <property type="protein sequence ID" value="OJJ42275.1"/>
    <property type="molecule type" value="Genomic_DNA"/>
</dbReference>
<dbReference type="PANTHER" id="PTHR48022:SF64">
    <property type="entry name" value="MAJOR FACILITATOR SUPERFAMILY (MFS) PROFILE DOMAIN-CONTAINING PROTEIN"/>
    <property type="match status" value="1"/>
</dbReference>
<dbReference type="InterPro" id="IPR036259">
    <property type="entry name" value="MFS_trans_sf"/>
</dbReference>
<dbReference type="Pfam" id="PF00083">
    <property type="entry name" value="Sugar_tr"/>
    <property type="match status" value="1"/>
</dbReference>
<feature type="transmembrane region" description="Helical" evidence="7">
    <location>
        <begin position="261"/>
        <end position="283"/>
    </location>
</feature>
<dbReference type="GO" id="GO:0016020">
    <property type="term" value="C:membrane"/>
    <property type="evidence" value="ECO:0007669"/>
    <property type="project" value="UniProtKB-SubCell"/>
</dbReference>
<evidence type="ECO:0000256" key="8">
    <source>
        <dbReference type="SAM" id="SignalP"/>
    </source>
</evidence>
<keyword evidence="6 7" id="KW-0472">Membrane</keyword>
<dbReference type="InterPro" id="IPR050360">
    <property type="entry name" value="MFS_Sugar_Transporters"/>
</dbReference>
<name>A0A1L9S541_9EURO</name>
<keyword evidence="8" id="KW-0732">Signal</keyword>
<dbReference type="PROSITE" id="PS50850">
    <property type="entry name" value="MFS"/>
    <property type="match status" value="1"/>
</dbReference>
<evidence type="ECO:0000256" key="7">
    <source>
        <dbReference type="SAM" id="Phobius"/>
    </source>
</evidence>
<evidence type="ECO:0000259" key="9">
    <source>
        <dbReference type="PROSITE" id="PS50850"/>
    </source>
</evidence>
<keyword evidence="3" id="KW-0813">Transport</keyword>
<feature type="chain" id="PRO_5013132352" description="Major facilitator superfamily (MFS) profile domain-containing protein" evidence="8">
    <location>
        <begin position="21"/>
        <end position="486"/>
    </location>
</feature>
<proteinExistence type="inferred from homology"/>
<organism evidence="10 11">
    <name type="scientific">Penicilliopsis zonata CBS 506.65</name>
    <dbReference type="NCBI Taxonomy" id="1073090"/>
    <lineage>
        <taxon>Eukaryota</taxon>
        <taxon>Fungi</taxon>
        <taxon>Dikarya</taxon>
        <taxon>Ascomycota</taxon>
        <taxon>Pezizomycotina</taxon>
        <taxon>Eurotiomycetes</taxon>
        <taxon>Eurotiomycetidae</taxon>
        <taxon>Eurotiales</taxon>
        <taxon>Aspergillaceae</taxon>
        <taxon>Penicilliopsis</taxon>
    </lineage>
</organism>
<feature type="transmembrane region" description="Helical" evidence="7">
    <location>
        <begin position="358"/>
        <end position="384"/>
    </location>
</feature>
<feature type="transmembrane region" description="Helical" evidence="7">
    <location>
        <begin position="79"/>
        <end position="104"/>
    </location>
</feature>
<feature type="transmembrane region" description="Helical" evidence="7">
    <location>
        <begin position="327"/>
        <end position="346"/>
    </location>
</feature>
<feature type="transmembrane region" description="Helical" evidence="7">
    <location>
        <begin position="141"/>
        <end position="163"/>
    </location>
</feature>
<feature type="transmembrane region" description="Helical" evidence="7">
    <location>
        <begin position="47"/>
        <end position="67"/>
    </location>
</feature>
<dbReference type="GO" id="GO:0005351">
    <property type="term" value="F:carbohydrate:proton symporter activity"/>
    <property type="evidence" value="ECO:0007669"/>
    <property type="project" value="TreeGrafter"/>
</dbReference>
<keyword evidence="5 7" id="KW-1133">Transmembrane helix</keyword>
<evidence type="ECO:0000256" key="1">
    <source>
        <dbReference type="ARBA" id="ARBA00004141"/>
    </source>
</evidence>
<comment type="subcellular location">
    <subcellularLocation>
        <location evidence="1">Membrane</location>
        <topology evidence="1">Multi-pass membrane protein</topology>
    </subcellularLocation>
</comment>
<keyword evidence="4 7" id="KW-0812">Transmembrane</keyword>
<reference evidence="11" key="1">
    <citation type="journal article" date="2017" name="Genome Biol.">
        <title>Comparative genomics reveals high biological diversity and specific adaptations in the industrially and medically important fungal genus Aspergillus.</title>
        <authorList>
            <person name="de Vries R.P."/>
            <person name="Riley R."/>
            <person name="Wiebenga A."/>
            <person name="Aguilar-Osorio G."/>
            <person name="Amillis S."/>
            <person name="Uchima C.A."/>
            <person name="Anderluh G."/>
            <person name="Asadollahi M."/>
            <person name="Askin M."/>
            <person name="Barry K."/>
            <person name="Battaglia E."/>
            <person name="Bayram O."/>
            <person name="Benocci T."/>
            <person name="Braus-Stromeyer S.A."/>
            <person name="Caldana C."/>
            <person name="Canovas D."/>
            <person name="Cerqueira G.C."/>
            <person name="Chen F."/>
            <person name="Chen W."/>
            <person name="Choi C."/>
            <person name="Clum A."/>
            <person name="Dos Santos R.A."/>
            <person name="Damasio A.R."/>
            <person name="Diallinas G."/>
            <person name="Emri T."/>
            <person name="Fekete E."/>
            <person name="Flipphi M."/>
            <person name="Freyberg S."/>
            <person name="Gallo A."/>
            <person name="Gournas C."/>
            <person name="Habgood R."/>
            <person name="Hainaut M."/>
            <person name="Harispe M.L."/>
            <person name="Henrissat B."/>
            <person name="Hilden K.S."/>
            <person name="Hope R."/>
            <person name="Hossain A."/>
            <person name="Karabika E."/>
            <person name="Karaffa L."/>
            <person name="Karanyi Z."/>
            <person name="Krasevec N."/>
            <person name="Kuo A."/>
            <person name="Kusch H."/>
            <person name="LaButti K."/>
            <person name="Lagendijk E.L."/>
            <person name="Lapidus A."/>
            <person name="Levasseur A."/>
            <person name="Lindquist E."/>
            <person name="Lipzen A."/>
            <person name="Logrieco A.F."/>
            <person name="MacCabe A."/>
            <person name="Maekelae M.R."/>
            <person name="Malavazi I."/>
            <person name="Melin P."/>
            <person name="Meyer V."/>
            <person name="Mielnichuk N."/>
            <person name="Miskei M."/>
            <person name="Molnar A.P."/>
            <person name="Mule G."/>
            <person name="Ngan C.Y."/>
            <person name="Orejas M."/>
            <person name="Orosz E."/>
            <person name="Ouedraogo J.P."/>
            <person name="Overkamp K.M."/>
            <person name="Park H.-S."/>
            <person name="Perrone G."/>
            <person name="Piumi F."/>
            <person name="Punt P.J."/>
            <person name="Ram A.F."/>
            <person name="Ramon A."/>
            <person name="Rauscher S."/>
            <person name="Record E."/>
            <person name="Riano-Pachon D.M."/>
            <person name="Robert V."/>
            <person name="Roehrig J."/>
            <person name="Ruller R."/>
            <person name="Salamov A."/>
            <person name="Salih N.S."/>
            <person name="Samson R.A."/>
            <person name="Sandor E."/>
            <person name="Sanguinetti M."/>
            <person name="Schuetze T."/>
            <person name="Sepcic K."/>
            <person name="Shelest E."/>
            <person name="Sherlock G."/>
            <person name="Sophianopoulou V."/>
            <person name="Squina F.M."/>
            <person name="Sun H."/>
            <person name="Susca A."/>
            <person name="Todd R.B."/>
            <person name="Tsang A."/>
            <person name="Unkles S.E."/>
            <person name="van de Wiele N."/>
            <person name="van Rossen-Uffink D."/>
            <person name="Oliveira J.V."/>
            <person name="Vesth T.C."/>
            <person name="Visser J."/>
            <person name="Yu J.-H."/>
            <person name="Zhou M."/>
            <person name="Andersen M.R."/>
            <person name="Archer D.B."/>
            <person name="Baker S.E."/>
            <person name="Benoit I."/>
            <person name="Brakhage A.A."/>
            <person name="Braus G.H."/>
            <person name="Fischer R."/>
            <person name="Frisvad J.C."/>
            <person name="Goldman G.H."/>
            <person name="Houbraken J."/>
            <person name="Oakley B."/>
            <person name="Pocsi I."/>
            <person name="Scazzocchio C."/>
            <person name="Seiboth B."/>
            <person name="vanKuyk P.A."/>
            <person name="Wortman J."/>
            <person name="Dyer P.S."/>
            <person name="Grigoriev I.V."/>
        </authorList>
    </citation>
    <scope>NUCLEOTIDE SEQUENCE [LARGE SCALE GENOMIC DNA]</scope>
    <source>
        <strain evidence="11">CBS 506.65</strain>
    </source>
</reference>
<sequence>MQGNLVKLYLLLLAPLITSASWGFDLSLTNSLQSVDVFMNHFGNPIGATLGFYGASVSVGGLCALFVSSTIVGRWGRRMACFLGSAIVIGMTVMEFFASTFHVFVAGKLLLGFGAVLQQIGGPILVTELAHPAHREALTSLYNTSIYIGLIIGSWTAFGTYSISNNWSWRIPVLVQIGLPVYQLLTIFLCPESPRWLVLRGRHEEARDILIKYHGGGVETDTVRAEFAEILAGVEVDRSQMEWNVASIKALLGSRANQRRLWVSFVTGVGSQCAGSSLISTYLPEVLEQVGYSSSKQKTLINGIIYIFCWLVSIVGALLAPRLRRRTLFLFSTTGMLASFIVWTALSAQYVMTGARGMGLGVVVMLFVYEAFYSLCWLPMVVTYPLELVTTKQRGVFYSFTSFSISASSFVISYLNPIGLENITWRYYIIQTVFIALLVVIIYFTFPETKGLSLEEVAAVLDGKQEFNQAVEAIVEKVPQESIAAV</sequence>
<dbReference type="RefSeq" id="XP_022576785.1">
    <property type="nucleotide sequence ID" value="XM_022726204.1"/>
</dbReference>
<dbReference type="InterPro" id="IPR020846">
    <property type="entry name" value="MFS_dom"/>
</dbReference>
<evidence type="ECO:0000256" key="6">
    <source>
        <dbReference type="ARBA" id="ARBA00023136"/>
    </source>
</evidence>
<accession>A0A1L9S541</accession>
<evidence type="ECO:0000313" key="11">
    <source>
        <dbReference type="Proteomes" id="UP000184188"/>
    </source>
</evidence>
<dbReference type="AlphaFoldDB" id="A0A1L9S541"/>
<dbReference type="Gene3D" id="1.20.1250.20">
    <property type="entry name" value="MFS general substrate transporter like domains"/>
    <property type="match status" value="1"/>
</dbReference>
<comment type="similarity">
    <text evidence="2">Belongs to the major facilitator superfamily. Sugar transporter (TC 2.A.1.1) family.</text>
</comment>
<evidence type="ECO:0000256" key="5">
    <source>
        <dbReference type="ARBA" id="ARBA00022989"/>
    </source>
</evidence>
<dbReference type="Proteomes" id="UP000184188">
    <property type="component" value="Unassembled WGS sequence"/>
</dbReference>
<feature type="domain" description="Major facilitator superfamily (MFS) profile" evidence="9">
    <location>
        <begin position="11"/>
        <end position="450"/>
    </location>
</feature>
<dbReference type="GeneID" id="34612668"/>
<dbReference type="OrthoDB" id="6133115at2759"/>
<dbReference type="PANTHER" id="PTHR48022">
    <property type="entry name" value="PLASTIDIC GLUCOSE TRANSPORTER 4"/>
    <property type="match status" value="1"/>
</dbReference>
<dbReference type="VEuPathDB" id="FungiDB:ASPZODRAFT_155390"/>